<protein>
    <submittedName>
        <fullName evidence="4">Acetyltransferase, GNAT family</fullName>
    </submittedName>
</protein>
<name>E9EB18_METAQ</name>
<sequence length="635" mass="68855">MGTAPMIARLTQVGQGGQTKDEGRGDATRQERQNKGPCLDSCTDKENKEKGKIRQSRTDGRLESFASSSIDPLSACIVTLSACGFTPWLTPSLGPSITRDDTQFPPPPRAARGAARLRPSTWLSLATVAREDREPFLDGGRVSSGTVEAMERGYVRELDLSNCGPASVATRVGVVPGLRSSAEHPTLVVSSFFPHDLQRRPTLPILLRAVGDTARLDTSNSRWMPCGPRGGLELVLAVWGAAPELPTCQPRIPLLSHDHPVVPREAQFFRFASRIHALTKQNILFDAAAVAPTCHIAVACIHAAVGTHRQTGMDGHGIPPHLRRMSAFFTFLRANLALSPSALSSNYNTPYLEPFSPQPPPLQPPSPSPLAASNEPPLAPIDDIPPLSLDALKSQNDKLDGLRLVADSVSEMRHRASKAVVSHPLCLAAVAAAHMAIYQFVYAPNRDLSRALMLVSGISIIYVAAIRFLTSGYDALAERMGSEDWLRADFGGEDDIILGAKIGEDLGVIRAWTTKPEYRGQGVGKKLLHEAVRLARDRCGKDAQVGFALEHANSTMLLPAMFNKAFRKDEVRAAVALEGAVAEWDLGKKKKCVRKPAKYSPYPPQITADSANKEATILKNPRQIYAHKSSQYILP</sequence>
<dbReference type="Pfam" id="PF00583">
    <property type="entry name" value="Acetyltransf_1"/>
    <property type="match status" value="1"/>
</dbReference>
<feature type="compositionally biased region" description="Basic and acidic residues" evidence="1">
    <location>
        <begin position="42"/>
        <end position="59"/>
    </location>
</feature>
<dbReference type="GO" id="GO:0016747">
    <property type="term" value="F:acyltransferase activity, transferring groups other than amino-acyl groups"/>
    <property type="evidence" value="ECO:0007669"/>
    <property type="project" value="InterPro"/>
</dbReference>
<proteinExistence type="predicted"/>
<accession>E9EB18</accession>
<keyword evidence="5" id="KW-1185">Reference proteome</keyword>
<feature type="compositionally biased region" description="Basic and acidic residues" evidence="1">
    <location>
        <begin position="19"/>
        <end position="34"/>
    </location>
</feature>
<keyword evidence="4" id="KW-0808">Transferase</keyword>
<keyword evidence="2" id="KW-1133">Transmembrane helix</keyword>
<dbReference type="Proteomes" id="UP000002499">
    <property type="component" value="Unassembled WGS sequence"/>
</dbReference>
<dbReference type="EMBL" id="GL698537">
    <property type="protein sequence ID" value="EFY86850.1"/>
    <property type="molecule type" value="Genomic_DNA"/>
</dbReference>
<dbReference type="HOGENOM" id="CLU_430872_0_0_1"/>
<gene>
    <name evidence="4" type="ORF">MAC_07066</name>
</gene>
<keyword evidence="2" id="KW-0472">Membrane</keyword>
<feature type="domain" description="N-acetyltransferase" evidence="3">
    <location>
        <begin position="504"/>
        <end position="541"/>
    </location>
</feature>
<dbReference type="SUPFAM" id="SSF55729">
    <property type="entry name" value="Acyl-CoA N-acyltransferases (Nat)"/>
    <property type="match status" value="1"/>
</dbReference>
<evidence type="ECO:0000256" key="1">
    <source>
        <dbReference type="SAM" id="MobiDB-lite"/>
    </source>
</evidence>
<feature type="region of interest" description="Disordered" evidence="1">
    <location>
        <begin position="353"/>
        <end position="375"/>
    </location>
</feature>
<feature type="transmembrane region" description="Helical" evidence="2">
    <location>
        <begin position="448"/>
        <end position="470"/>
    </location>
</feature>
<reference evidence="4 5" key="1">
    <citation type="journal article" date="2011" name="PLoS Genet.">
        <title>Genome sequencing and comparative transcriptomics of the model entomopathogenic fungi Metarhizium anisopliae and M. acridum.</title>
        <authorList>
            <person name="Gao Q."/>
            <person name="Jin K."/>
            <person name="Ying S.H."/>
            <person name="Zhang Y."/>
            <person name="Xiao G."/>
            <person name="Shang Y."/>
            <person name="Duan Z."/>
            <person name="Hu X."/>
            <person name="Xie X.Q."/>
            <person name="Zhou G."/>
            <person name="Peng G."/>
            <person name="Luo Z."/>
            <person name="Huang W."/>
            <person name="Wang B."/>
            <person name="Fang W."/>
            <person name="Wang S."/>
            <person name="Zhong Y."/>
            <person name="Ma L.J."/>
            <person name="St Leger R.J."/>
            <person name="Zhao G.P."/>
            <person name="Pei Y."/>
            <person name="Feng M.G."/>
            <person name="Xia Y."/>
            <person name="Wang C."/>
        </authorList>
    </citation>
    <scope>NUCLEOTIDE SEQUENCE [LARGE SCALE GENOMIC DNA]</scope>
    <source>
        <strain evidence="4 5">CQMa 102</strain>
    </source>
</reference>
<dbReference type="InParanoid" id="E9EB18"/>
<dbReference type="InterPro" id="IPR016181">
    <property type="entry name" value="Acyl_CoA_acyltransferase"/>
</dbReference>
<feature type="compositionally biased region" description="Pro residues" evidence="1">
    <location>
        <begin position="356"/>
        <end position="368"/>
    </location>
</feature>
<dbReference type="CDD" id="cd04301">
    <property type="entry name" value="NAT_SF"/>
    <property type="match status" value="1"/>
</dbReference>
<evidence type="ECO:0000313" key="5">
    <source>
        <dbReference type="Proteomes" id="UP000002499"/>
    </source>
</evidence>
<feature type="region of interest" description="Disordered" evidence="1">
    <location>
        <begin position="1"/>
        <end position="59"/>
    </location>
</feature>
<dbReference type="InterPro" id="IPR000182">
    <property type="entry name" value="GNAT_dom"/>
</dbReference>
<organism evidence="5">
    <name type="scientific">Metarhizium acridum (strain CQMa 102)</name>
    <dbReference type="NCBI Taxonomy" id="655827"/>
    <lineage>
        <taxon>Eukaryota</taxon>
        <taxon>Fungi</taxon>
        <taxon>Dikarya</taxon>
        <taxon>Ascomycota</taxon>
        <taxon>Pezizomycotina</taxon>
        <taxon>Sordariomycetes</taxon>
        <taxon>Hypocreomycetidae</taxon>
        <taxon>Hypocreales</taxon>
        <taxon>Clavicipitaceae</taxon>
        <taxon>Metarhizium</taxon>
    </lineage>
</organism>
<dbReference type="OrthoDB" id="5343688at2759"/>
<dbReference type="Gene3D" id="3.40.630.30">
    <property type="match status" value="1"/>
</dbReference>
<dbReference type="AlphaFoldDB" id="E9EB18"/>
<dbReference type="eggNOG" id="ENOG502SMXQ">
    <property type="taxonomic scope" value="Eukaryota"/>
</dbReference>
<keyword evidence="2" id="KW-0812">Transmembrane</keyword>
<evidence type="ECO:0000313" key="4">
    <source>
        <dbReference type="EMBL" id="EFY86850.1"/>
    </source>
</evidence>
<evidence type="ECO:0000259" key="3">
    <source>
        <dbReference type="Pfam" id="PF00583"/>
    </source>
</evidence>
<feature type="transmembrane region" description="Helical" evidence="2">
    <location>
        <begin position="420"/>
        <end position="442"/>
    </location>
</feature>
<evidence type="ECO:0000256" key="2">
    <source>
        <dbReference type="SAM" id="Phobius"/>
    </source>
</evidence>